<dbReference type="EMBL" id="CM016554">
    <property type="protein sequence ID" value="TKW24356.1"/>
    <property type="molecule type" value="Genomic_DNA"/>
</dbReference>
<dbReference type="Gramene" id="TKW24356">
    <property type="protein sequence ID" value="TKW24356"/>
    <property type="gene ID" value="SEVIR_3G047000v2"/>
</dbReference>
<keyword evidence="3" id="KW-1185">Reference proteome</keyword>
<evidence type="ECO:0000313" key="3">
    <source>
        <dbReference type="Proteomes" id="UP000298652"/>
    </source>
</evidence>
<proteinExistence type="predicted"/>
<dbReference type="Proteomes" id="UP000298652">
    <property type="component" value="Chromosome 3"/>
</dbReference>
<name>A0A4V6D944_SETVI</name>
<gene>
    <name evidence="2" type="ORF">SEVIR_3G047000v2</name>
</gene>
<sequence>MTDVLLDIIRKQRILPPYCEHHHGHSPLIFDLSYLRWILLVGSRRKATKPAGGRFKNKTCSRWTEAFSIQSKSDNPNSSRITNSHHRRL</sequence>
<organism evidence="2 3">
    <name type="scientific">Setaria viridis</name>
    <name type="common">Green bristlegrass</name>
    <name type="synonym">Setaria italica subsp. viridis</name>
    <dbReference type="NCBI Taxonomy" id="4556"/>
    <lineage>
        <taxon>Eukaryota</taxon>
        <taxon>Viridiplantae</taxon>
        <taxon>Streptophyta</taxon>
        <taxon>Embryophyta</taxon>
        <taxon>Tracheophyta</taxon>
        <taxon>Spermatophyta</taxon>
        <taxon>Magnoliopsida</taxon>
        <taxon>Liliopsida</taxon>
        <taxon>Poales</taxon>
        <taxon>Poaceae</taxon>
        <taxon>PACMAD clade</taxon>
        <taxon>Panicoideae</taxon>
        <taxon>Panicodae</taxon>
        <taxon>Paniceae</taxon>
        <taxon>Cenchrinae</taxon>
        <taxon>Setaria</taxon>
    </lineage>
</organism>
<evidence type="ECO:0000256" key="1">
    <source>
        <dbReference type="SAM" id="MobiDB-lite"/>
    </source>
</evidence>
<feature type="region of interest" description="Disordered" evidence="1">
    <location>
        <begin position="68"/>
        <end position="89"/>
    </location>
</feature>
<evidence type="ECO:0000313" key="2">
    <source>
        <dbReference type="EMBL" id="TKW24356.1"/>
    </source>
</evidence>
<accession>A0A4V6D944</accession>
<protein>
    <submittedName>
        <fullName evidence="2">Uncharacterized protein</fullName>
    </submittedName>
</protein>
<feature type="compositionally biased region" description="Polar residues" evidence="1">
    <location>
        <begin position="68"/>
        <end position="82"/>
    </location>
</feature>
<dbReference type="AlphaFoldDB" id="A0A4V6D944"/>
<reference evidence="2" key="1">
    <citation type="submission" date="2019-03" db="EMBL/GenBank/DDBJ databases">
        <title>WGS assembly of Setaria viridis.</title>
        <authorList>
            <person name="Huang P."/>
            <person name="Jenkins J."/>
            <person name="Grimwood J."/>
            <person name="Barry K."/>
            <person name="Healey A."/>
            <person name="Mamidi S."/>
            <person name="Sreedasyam A."/>
            <person name="Shu S."/>
            <person name="Feldman M."/>
            <person name="Wu J."/>
            <person name="Yu Y."/>
            <person name="Chen C."/>
            <person name="Johnson J."/>
            <person name="Rokhsar D."/>
            <person name="Baxter I."/>
            <person name="Schmutz J."/>
            <person name="Brutnell T."/>
            <person name="Kellogg E."/>
        </authorList>
    </citation>
    <scope>NUCLEOTIDE SEQUENCE [LARGE SCALE GENOMIC DNA]</scope>
</reference>